<gene>
    <name evidence="2" type="ORF">LEA_15040</name>
</gene>
<proteinExistence type="predicted"/>
<dbReference type="AlphaFoldDB" id="K1SQB1"/>
<sequence length="70" mass="6767">MLVASMAAGVLGGCGNGEAADTSSVSGGTESAGSGTSGDVVELTFYNADGQEDPWTDPVAQALTEATGVK</sequence>
<protein>
    <submittedName>
        <fullName evidence="2">Secreted protein</fullName>
    </submittedName>
</protein>
<dbReference type="EMBL" id="AJWY01010260">
    <property type="protein sequence ID" value="EKC56030.1"/>
    <property type="molecule type" value="Genomic_DNA"/>
</dbReference>
<name>K1SQB1_9ZZZZ</name>
<feature type="non-terminal residue" evidence="2">
    <location>
        <position position="70"/>
    </location>
</feature>
<evidence type="ECO:0000256" key="1">
    <source>
        <dbReference type="SAM" id="MobiDB-lite"/>
    </source>
</evidence>
<comment type="caution">
    <text evidence="2">The sequence shown here is derived from an EMBL/GenBank/DDBJ whole genome shotgun (WGS) entry which is preliminary data.</text>
</comment>
<reference evidence="2" key="1">
    <citation type="journal article" date="2013" name="Environ. Microbiol.">
        <title>Microbiota from the distal guts of lean and obese adolescents exhibit partial functional redundancy besides clear differences in community structure.</title>
        <authorList>
            <person name="Ferrer M."/>
            <person name="Ruiz A."/>
            <person name="Lanza F."/>
            <person name="Haange S.B."/>
            <person name="Oberbach A."/>
            <person name="Till H."/>
            <person name="Bargiela R."/>
            <person name="Campoy C."/>
            <person name="Segura M.T."/>
            <person name="Richter M."/>
            <person name="von Bergen M."/>
            <person name="Seifert J."/>
            <person name="Suarez A."/>
        </authorList>
    </citation>
    <scope>NUCLEOTIDE SEQUENCE</scope>
</reference>
<organism evidence="2">
    <name type="scientific">human gut metagenome</name>
    <dbReference type="NCBI Taxonomy" id="408170"/>
    <lineage>
        <taxon>unclassified sequences</taxon>
        <taxon>metagenomes</taxon>
        <taxon>organismal metagenomes</taxon>
    </lineage>
</organism>
<accession>K1SQB1</accession>
<feature type="compositionally biased region" description="Low complexity" evidence="1">
    <location>
        <begin position="22"/>
        <end position="38"/>
    </location>
</feature>
<feature type="region of interest" description="Disordered" evidence="1">
    <location>
        <begin position="13"/>
        <end position="38"/>
    </location>
</feature>
<evidence type="ECO:0000313" key="2">
    <source>
        <dbReference type="EMBL" id="EKC56030.1"/>
    </source>
</evidence>